<accession>A0AAV8W9H2</accession>
<name>A0AAV8W9H2_9CUCU</name>
<evidence type="ECO:0000313" key="2">
    <source>
        <dbReference type="Proteomes" id="UP001159042"/>
    </source>
</evidence>
<reference evidence="1 2" key="1">
    <citation type="journal article" date="2023" name="Insect Mol. Biol.">
        <title>Genome sequencing provides insights into the evolution of gene families encoding plant cell wall-degrading enzymes in longhorned beetles.</title>
        <authorList>
            <person name="Shin N.R."/>
            <person name="Okamura Y."/>
            <person name="Kirsch R."/>
            <person name="Pauchet Y."/>
        </authorList>
    </citation>
    <scope>NUCLEOTIDE SEQUENCE [LARGE SCALE GENOMIC DNA]</scope>
    <source>
        <strain evidence="1">EAD_L_NR</strain>
    </source>
</reference>
<gene>
    <name evidence="1" type="ORF">NQ315_007857</name>
</gene>
<keyword evidence="2" id="KW-1185">Reference proteome</keyword>
<dbReference type="Proteomes" id="UP001159042">
    <property type="component" value="Unassembled WGS sequence"/>
</dbReference>
<protein>
    <submittedName>
        <fullName evidence="1">Uncharacterized protein</fullName>
    </submittedName>
</protein>
<evidence type="ECO:0000313" key="1">
    <source>
        <dbReference type="EMBL" id="KAJ8922822.1"/>
    </source>
</evidence>
<sequence length="41" mass="4997">MVCFDTKEQTVYFLDSVQKWIHDSGSKSILFLIFRFILRKR</sequence>
<dbReference type="EMBL" id="JANEYG010000006">
    <property type="protein sequence ID" value="KAJ8922822.1"/>
    <property type="molecule type" value="Genomic_DNA"/>
</dbReference>
<organism evidence="1 2">
    <name type="scientific">Exocentrus adspersus</name>
    <dbReference type="NCBI Taxonomy" id="1586481"/>
    <lineage>
        <taxon>Eukaryota</taxon>
        <taxon>Metazoa</taxon>
        <taxon>Ecdysozoa</taxon>
        <taxon>Arthropoda</taxon>
        <taxon>Hexapoda</taxon>
        <taxon>Insecta</taxon>
        <taxon>Pterygota</taxon>
        <taxon>Neoptera</taxon>
        <taxon>Endopterygota</taxon>
        <taxon>Coleoptera</taxon>
        <taxon>Polyphaga</taxon>
        <taxon>Cucujiformia</taxon>
        <taxon>Chrysomeloidea</taxon>
        <taxon>Cerambycidae</taxon>
        <taxon>Lamiinae</taxon>
        <taxon>Acanthocinini</taxon>
        <taxon>Exocentrus</taxon>
    </lineage>
</organism>
<proteinExistence type="predicted"/>
<dbReference type="AlphaFoldDB" id="A0AAV8W9H2"/>
<comment type="caution">
    <text evidence="1">The sequence shown here is derived from an EMBL/GenBank/DDBJ whole genome shotgun (WGS) entry which is preliminary data.</text>
</comment>